<dbReference type="Gene3D" id="3.40.30.10">
    <property type="entry name" value="Glutaredoxin"/>
    <property type="match status" value="1"/>
</dbReference>
<dbReference type="Proteomes" id="UP001595604">
    <property type="component" value="Unassembled WGS sequence"/>
</dbReference>
<keyword evidence="6" id="KW-1185">Reference proteome</keyword>
<evidence type="ECO:0000313" key="6">
    <source>
        <dbReference type="Proteomes" id="UP001595604"/>
    </source>
</evidence>
<organism evidence="5 6">
    <name type="scientific">Novosphingobium bradum</name>
    <dbReference type="NCBI Taxonomy" id="1737444"/>
    <lineage>
        <taxon>Bacteria</taxon>
        <taxon>Pseudomonadati</taxon>
        <taxon>Pseudomonadota</taxon>
        <taxon>Alphaproteobacteria</taxon>
        <taxon>Sphingomonadales</taxon>
        <taxon>Sphingomonadaceae</taxon>
        <taxon>Novosphingobium</taxon>
    </lineage>
</organism>
<accession>A0ABV7ISR7</accession>
<evidence type="ECO:0000256" key="2">
    <source>
        <dbReference type="ARBA" id="ARBA00023008"/>
    </source>
</evidence>
<dbReference type="Pfam" id="PF02630">
    <property type="entry name" value="SCO1-SenC"/>
    <property type="match status" value="1"/>
</dbReference>
<dbReference type="InterPro" id="IPR003782">
    <property type="entry name" value="SCO1/SenC"/>
</dbReference>
<dbReference type="PANTHER" id="PTHR12151">
    <property type="entry name" value="ELECTRON TRANSPORT PROTIN SCO1/SENC FAMILY MEMBER"/>
    <property type="match status" value="1"/>
</dbReference>
<dbReference type="CDD" id="cd02968">
    <property type="entry name" value="SCO"/>
    <property type="match status" value="1"/>
</dbReference>
<sequence>MNRRAMMKPAMMKHSARSRPARKTVAARLLVPLLLALPLALGACQQREQPPLAGTSIGGAFALVDKAGKTVRWADFAGQWRIVYFGYTFCPDACPTDVGIFMKGFNQFAKAHPQEAARVQPIFISVDPERDSPARVGEFSAAFGPRLLGLTGTTAQVDAAAKAFAVYHTKGAVTPGGGYLVDHSRATYLFDPQGKPIALLPTDLGDRDGPAAVAAELAKWVR</sequence>
<dbReference type="SUPFAM" id="SSF52833">
    <property type="entry name" value="Thioredoxin-like"/>
    <property type="match status" value="1"/>
</dbReference>
<comment type="similarity">
    <text evidence="1">Belongs to the SCO1/2 family.</text>
</comment>
<evidence type="ECO:0000256" key="1">
    <source>
        <dbReference type="ARBA" id="ARBA00010996"/>
    </source>
</evidence>
<dbReference type="PROSITE" id="PS51352">
    <property type="entry name" value="THIOREDOXIN_2"/>
    <property type="match status" value="1"/>
</dbReference>
<comment type="caution">
    <text evidence="5">The sequence shown here is derived from an EMBL/GenBank/DDBJ whole genome shotgun (WGS) entry which is preliminary data.</text>
</comment>
<dbReference type="EMBL" id="JBHRTQ010000006">
    <property type="protein sequence ID" value="MFC3173753.1"/>
    <property type="molecule type" value="Genomic_DNA"/>
</dbReference>
<name>A0ABV7ISR7_9SPHN</name>
<protein>
    <submittedName>
        <fullName evidence="5">SCO family protein</fullName>
    </submittedName>
</protein>
<evidence type="ECO:0000256" key="3">
    <source>
        <dbReference type="SAM" id="MobiDB-lite"/>
    </source>
</evidence>
<feature type="domain" description="Thioredoxin" evidence="4">
    <location>
        <begin position="52"/>
        <end position="222"/>
    </location>
</feature>
<keyword evidence="2" id="KW-0186">Copper</keyword>
<evidence type="ECO:0000313" key="5">
    <source>
        <dbReference type="EMBL" id="MFC3173753.1"/>
    </source>
</evidence>
<gene>
    <name evidence="5" type="ORF">ACFOD9_05755</name>
</gene>
<feature type="region of interest" description="Disordered" evidence="3">
    <location>
        <begin position="1"/>
        <end position="20"/>
    </location>
</feature>
<dbReference type="InterPro" id="IPR036249">
    <property type="entry name" value="Thioredoxin-like_sf"/>
</dbReference>
<proteinExistence type="inferred from homology"/>
<evidence type="ECO:0000259" key="4">
    <source>
        <dbReference type="PROSITE" id="PS51352"/>
    </source>
</evidence>
<dbReference type="PANTHER" id="PTHR12151:SF25">
    <property type="entry name" value="LINALOOL DEHYDRATASE_ISOMERASE DOMAIN-CONTAINING PROTEIN"/>
    <property type="match status" value="1"/>
</dbReference>
<dbReference type="InterPro" id="IPR013766">
    <property type="entry name" value="Thioredoxin_domain"/>
</dbReference>
<reference evidence="6" key="1">
    <citation type="journal article" date="2019" name="Int. J. Syst. Evol. Microbiol.">
        <title>The Global Catalogue of Microorganisms (GCM) 10K type strain sequencing project: providing services to taxonomists for standard genome sequencing and annotation.</title>
        <authorList>
            <consortium name="The Broad Institute Genomics Platform"/>
            <consortium name="The Broad Institute Genome Sequencing Center for Infectious Disease"/>
            <person name="Wu L."/>
            <person name="Ma J."/>
        </authorList>
    </citation>
    <scope>NUCLEOTIDE SEQUENCE [LARGE SCALE GENOMIC DNA]</scope>
    <source>
        <strain evidence="6">KCTC 42984</strain>
    </source>
</reference>
<dbReference type="RefSeq" id="WP_379509140.1">
    <property type="nucleotide sequence ID" value="NZ_JBHRTQ010000006.1"/>
</dbReference>